<evidence type="ECO:0000256" key="1">
    <source>
        <dbReference type="SAM" id="MobiDB-lite"/>
    </source>
</evidence>
<dbReference type="EMBL" id="MLBY01000003">
    <property type="protein sequence ID" value="MEE7456356.1"/>
    <property type="molecule type" value="Genomic_DNA"/>
</dbReference>
<sequence length="116" mass="12527">MDPIRAAAPLPPVSSPATVTPIRPVAEPVPSEASPPRVLDPAVSLHIKPEATETKPPEPERRAYIRDAESRSVVFRVTDPSTGDVVMQIPNEVILKARVYARETAPFVGERVAKTA</sequence>
<protein>
    <recommendedName>
        <fullName evidence="4">Flagellar protein FlaG</fullName>
    </recommendedName>
</protein>
<evidence type="ECO:0000313" key="2">
    <source>
        <dbReference type="EMBL" id="MEE7456356.1"/>
    </source>
</evidence>
<evidence type="ECO:0000313" key="3">
    <source>
        <dbReference type="Proteomes" id="UP001349262"/>
    </source>
</evidence>
<reference evidence="2 3" key="1">
    <citation type="journal article" date="2012" name="Genet. Mol. Biol.">
        <title>Analysis of 16S rRNA and mxaF genes revealing insights into Methylobacterium niche-specific plant association.</title>
        <authorList>
            <person name="Dourado M.N."/>
            <person name="Andreote F.D."/>
            <person name="Dini-Andreote F."/>
            <person name="Conti R."/>
            <person name="Araujo J.M."/>
            <person name="Araujo W.L."/>
        </authorList>
    </citation>
    <scope>NUCLEOTIDE SEQUENCE [LARGE SCALE GENOMIC DNA]</scope>
    <source>
        <strain evidence="2 3">SR1.6/4</strain>
    </source>
</reference>
<feature type="region of interest" description="Disordered" evidence="1">
    <location>
        <begin position="1"/>
        <end position="60"/>
    </location>
</feature>
<keyword evidence="3" id="KW-1185">Reference proteome</keyword>
<evidence type="ECO:0008006" key="4">
    <source>
        <dbReference type="Google" id="ProtNLM"/>
    </source>
</evidence>
<proteinExistence type="predicted"/>
<dbReference type="SUPFAM" id="SSF160214">
    <property type="entry name" value="FlaG-like"/>
    <property type="match status" value="1"/>
</dbReference>
<dbReference type="Proteomes" id="UP001349262">
    <property type="component" value="Unassembled WGS sequence"/>
</dbReference>
<feature type="compositionally biased region" description="Basic and acidic residues" evidence="1">
    <location>
        <begin position="47"/>
        <end position="60"/>
    </location>
</feature>
<gene>
    <name evidence="2" type="ORF">MRSR164_05990</name>
</gene>
<name>A0ABU7T736_9HYPH</name>
<comment type="caution">
    <text evidence="2">The sequence shown here is derived from an EMBL/GenBank/DDBJ whole genome shotgun (WGS) entry which is preliminary data.</text>
</comment>
<accession>A0ABU7T736</accession>
<dbReference type="InterPro" id="IPR035924">
    <property type="entry name" value="FlaG-like_sf"/>
</dbReference>
<organism evidence="2 3">
    <name type="scientific">Methylobacterium radiotolerans</name>
    <dbReference type="NCBI Taxonomy" id="31998"/>
    <lineage>
        <taxon>Bacteria</taxon>
        <taxon>Pseudomonadati</taxon>
        <taxon>Pseudomonadota</taxon>
        <taxon>Alphaproteobacteria</taxon>
        <taxon>Hyphomicrobiales</taxon>
        <taxon>Methylobacteriaceae</taxon>
        <taxon>Methylobacterium</taxon>
    </lineage>
</organism>